<proteinExistence type="predicted"/>
<dbReference type="AlphaFoldDB" id="A0A0E9XLB2"/>
<reference evidence="1" key="1">
    <citation type="submission" date="2014-11" db="EMBL/GenBank/DDBJ databases">
        <authorList>
            <person name="Amaro Gonzalez C."/>
        </authorList>
    </citation>
    <scope>NUCLEOTIDE SEQUENCE</scope>
</reference>
<accession>A0A0E9XLB2</accession>
<dbReference type="EMBL" id="GBXM01005133">
    <property type="protein sequence ID" value="JAI03445.1"/>
    <property type="molecule type" value="Transcribed_RNA"/>
</dbReference>
<evidence type="ECO:0000313" key="1">
    <source>
        <dbReference type="EMBL" id="JAI03445.1"/>
    </source>
</evidence>
<sequence length="53" mass="5844">MSIVSKSDLHNTISIQQVELSIHCATNCSLIAFSSGCCIKTVFTYCCLQKLIF</sequence>
<organism evidence="1">
    <name type="scientific">Anguilla anguilla</name>
    <name type="common">European freshwater eel</name>
    <name type="synonym">Muraena anguilla</name>
    <dbReference type="NCBI Taxonomy" id="7936"/>
    <lineage>
        <taxon>Eukaryota</taxon>
        <taxon>Metazoa</taxon>
        <taxon>Chordata</taxon>
        <taxon>Craniata</taxon>
        <taxon>Vertebrata</taxon>
        <taxon>Euteleostomi</taxon>
        <taxon>Actinopterygii</taxon>
        <taxon>Neopterygii</taxon>
        <taxon>Teleostei</taxon>
        <taxon>Anguilliformes</taxon>
        <taxon>Anguillidae</taxon>
        <taxon>Anguilla</taxon>
    </lineage>
</organism>
<reference evidence="1" key="2">
    <citation type="journal article" date="2015" name="Fish Shellfish Immunol.">
        <title>Early steps in the European eel (Anguilla anguilla)-Vibrio vulnificus interaction in the gills: Role of the RtxA13 toxin.</title>
        <authorList>
            <person name="Callol A."/>
            <person name="Pajuelo D."/>
            <person name="Ebbesson L."/>
            <person name="Teles M."/>
            <person name="MacKenzie S."/>
            <person name="Amaro C."/>
        </authorList>
    </citation>
    <scope>NUCLEOTIDE SEQUENCE</scope>
</reference>
<protein>
    <submittedName>
        <fullName evidence="1">Uncharacterized protein</fullName>
    </submittedName>
</protein>
<name>A0A0E9XLB2_ANGAN</name>